<reference evidence="2" key="2">
    <citation type="submission" date="2018-10" db="EMBL/GenBank/DDBJ databases">
        <title>Effector identification in a new, highly contiguous assembly of the strawberry crown rot pathogen Phytophthora cactorum.</title>
        <authorList>
            <person name="Armitage A.D."/>
            <person name="Nellist C.F."/>
            <person name="Bates H."/>
            <person name="Vickerstaff R.J."/>
            <person name="Harrison R.J."/>
        </authorList>
    </citation>
    <scope>NUCLEOTIDE SEQUENCE</scope>
    <source>
        <strain evidence="2">15-7</strain>
        <strain evidence="3">4032</strain>
        <strain evidence="4">4040</strain>
        <strain evidence="5">P415</strain>
        <strain evidence="6">P421</strain>
    </source>
</reference>
<dbReference type="EMBL" id="RCMI01000263">
    <property type="protein sequence ID" value="KAG2921493.1"/>
    <property type="molecule type" value="Genomic_DNA"/>
</dbReference>
<name>A0A329S9D4_9STRA</name>
<dbReference type="Proteomes" id="UP000251314">
    <property type="component" value="Unassembled WGS sequence"/>
</dbReference>
<keyword evidence="1" id="KW-0732">Signal</keyword>
<dbReference type="Proteomes" id="UP000760860">
    <property type="component" value="Unassembled WGS sequence"/>
</dbReference>
<accession>A0A329S9D4</accession>
<reference evidence="8 9" key="1">
    <citation type="submission" date="2018-01" db="EMBL/GenBank/DDBJ databases">
        <title>Draft genome of the strawberry crown rot pathogen Phytophthora cactorum.</title>
        <authorList>
            <person name="Armitage A.D."/>
            <person name="Lysoe E."/>
            <person name="Nellist C.F."/>
            <person name="Harrison R.J."/>
            <person name="Brurberg M.B."/>
        </authorList>
    </citation>
    <scope>NUCLEOTIDE SEQUENCE [LARGE SCALE GENOMIC DNA]</scope>
    <source>
        <strain evidence="8 9">10300</strain>
    </source>
</reference>
<reference evidence="7" key="3">
    <citation type="submission" date="2021-01" db="EMBL/GenBank/DDBJ databases">
        <title>Phytophthora aleatoria, a newly-described species from Pinus radiata is distinct from Phytophthora cactorum isolates based on comparative genomics.</title>
        <authorList>
            <person name="Mcdougal R."/>
            <person name="Panda P."/>
            <person name="Williams N."/>
            <person name="Studholme D.J."/>
        </authorList>
    </citation>
    <scope>NUCLEOTIDE SEQUENCE</scope>
    <source>
        <strain evidence="7">NZFS 3830</strain>
    </source>
</reference>
<evidence type="ECO:0000313" key="3">
    <source>
        <dbReference type="EMBL" id="KAG2921493.1"/>
    </source>
</evidence>
<gene>
    <name evidence="7" type="ORF">JG687_00011829</name>
    <name evidence="8" type="ORF">PC110_g10456</name>
    <name evidence="2" type="ORF">PC113_g10840</name>
    <name evidence="3" type="ORF">PC115_g9510</name>
    <name evidence="4" type="ORF">PC117_g11334</name>
    <name evidence="5" type="ORF">PC118_g10388</name>
    <name evidence="6" type="ORF">PC129_g10303</name>
</gene>
<dbReference type="EMBL" id="RCMG01000297">
    <property type="protein sequence ID" value="KAG2857272.1"/>
    <property type="molecule type" value="Genomic_DNA"/>
</dbReference>
<feature type="signal peptide" evidence="1">
    <location>
        <begin position="1"/>
        <end position="17"/>
    </location>
</feature>
<evidence type="ECO:0000256" key="1">
    <source>
        <dbReference type="SAM" id="SignalP"/>
    </source>
</evidence>
<dbReference type="EMBL" id="RCML01000297">
    <property type="protein sequence ID" value="KAG2981808.1"/>
    <property type="molecule type" value="Genomic_DNA"/>
</dbReference>
<proteinExistence type="predicted"/>
<dbReference type="EMBL" id="JAENGZ010000748">
    <property type="protein sequence ID" value="KAG6954419.1"/>
    <property type="molecule type" value="Genomic_DNA"/>
</dbReference>
<protein>
    <recommendedName>
        <fullName evidence="10">Phytanoyl-CoA dioxygenase</fullName>
    </recommendedName>
</protein>
<evidence type="ECO:0000313" key="8">
    <source>
        <dbReference type="EMBL" id="RAW33230.1"/>
    </source>
</evidence>
<evidence type="ECO:0000313" key="4">
    <source>
        <dbReference type="EMBL" id="KAG2938171.1"/>
    </source>
</evidence>
<feature type="chain" id="PRO_5044073239" description="Phytanoyl-CoA dioxygenase" evidence="1">
    <location>
        <begin position="18"/>
        <end position="79"/>
    </location>
</feature>
<comment type="caution">
    <text evidence="8">The sequence shown here is derived from an EMBL/GenBank/DDBJ whole genome shotgun (WGS) entry which is preliminary data.</text>
</comment>
<dbReference type="Proteomes" id="UP000688947">
    <property type="component" value="Unassembled WGS sequence"/>
</dbReference>
<dbReference type="VEuPathDB" id="FungiDB:PC110_g10456"/>
<evidence type="ECO:0000313" key="5">
    <source>
        <dbReference type="EMBL" id="KAG2981808.1"/>
    </source>
</evidence>
<sequence length="79" mass="8995">MTGFLLCLLLLWKTTLNYYCFEGYAIKANAVTIEIKKGQMFTFRGDLLHAGAAYGGDNLCLPYYICVDGWSSKQMLRRL</sequence>
<dbReference type="Proteomes" id="UP000697107">
    <property type="component" value="Unassembled WGS sequence"/>
</dbReference>
<dbReference type="Proteomes" id="UP000736787">
    <property type="component" value="Unassembled WGS sequence"/>
</dbReference>
<dbReference type="Proteomes" id="UP000774804">
    <property type="component" value="Unassembled WGS sequence"/>
</dbReference>
<dbReference type="EMBL" id="RCMV01000336">
    <property type="protein sequence ID" value="KAG3218904.1"/>
    <property type="molecule type" value="Genomic_DNA"/>
</dbReference>
<dbReference type="AlphaFoldDB" id="A0A329S9D4"/>
<organism evidence="8 9">
    <name type="scientific">Phytophthora cactorum</name>
    <dbReference type="NCBI Taxonomy" id="29920"/>
    <lineage>
        <taxon>Eukaryota</taxon>
        <taxon>Sar</taxon>
        <taxon>Stramenopiles</taxon>
        <taxon>Oomycota</taxon>
        <taxon>Peronosporomycetes</taxon>
        <taxon>Peronosporales</taxon>
        <taxon>Peronosporaceae</taxon>
        <taxon>Phytophthora</taxon>
    </lineage>
</organism>
<evidence type="ECO:0000313" key="7">
    <source>
        <dbReference type="EMBL" id="KAG6954419.1"/>
    </source>
</evidence>
<dbReference type="EMBL" id="RCMK01000291">
    <property type="protein sequence ID" value="KAG2938171.1"/>
    <property type="molecule type" value="Genomic_DNA"/>
</dbReference>
<dbReference type="EMBL" id="MJFZ01000245">
    <property type="protein sequence ID" value="RAW33230.1"/>
    <property type="molecule type" value="Genomic_DNA"/>
</dbReference>
<keyword evidence="9" id="KW-1185">Reference proteome</keyword>
<evidence type="ECO:0000313" key="6">
    <source>
        <dbReference type="EMBL" id="KAG3218904.1"/>
    </source>
</evidence>
<dbReference type="Proteomes" id="UP000735874">
    <property type="component" value="Unassembled WGS sequence"/>
</dbReference>
<evidence type="ECO:0000313" key="2">
    <source>
        <dbReference type="EMBL" id="KAG2857272.1"/>
    </source>
</evidence>
<dbReference type="OrthoDB" id="94100at2759"/>
<evidence type="ECO:0000313" key="9">
    <source>
        <dbReference type="Proteomes" id="UP000251314"/>
    </source>
</evidence>
<evidence type="ECO:0008006" key="10">
    <source>
        <dbReference type="Google" id="ProtNLM"/>
    </source>
</evidence>